<dbReference type="PANTHER" id="PTHR30273:SF2">
    <property type="entry name" value="PROTEIN FECR"/>
    <property type="match status" value="1"/>
</dbReference>
<dbReference type="PANTHER" id="PTHR30273">
    <property type="entry name" value="PERIPLASMIC SIGNAL SENSOR AND SIGMA FACTOR ACTIVATOR FECR-RELATED"/>
    <property type="match status" value="1"/>
</dbReference>
<dbReference type="KEGG" id="vbo:CKY39_30165"/>
<proteinExistence type="predicted"/>
<evidence type="ECO:0000313" key="4">
    <source>
        <dbReference type="EMBL" id="ATA57012.1"/>
    </source>
</evidence>
<accession>A0A250DRZ2</accession>
<dbReference type="GO" id="GO:0016989">
    <property type="term" value="F:sigma factor antagonist activity"/>
    <property type="evidence" value="ECO:0007669"/>
    <property type="project" value="TreeGrafter"/>
</dbReference>
<dbReference type="Gene3D" id="2.60.120.1440">
    <property type="match status" value="1"/>
</dbReference>
<dbReference type="PIRSF" id="PIRSF018266">
    <property type="entry name" value="FecR"/>
    <property type="match status" value="1"/>
</dbReference>
<dbReference type="AlphaFoldDB" id="A0A250DRZ2"/>
<dbReference type="InterPro" id="IPR032623">
    <property type="entry name" value="FecR_N"/>
</dbReference>
<organism evidence="4 5">
    <name type="scientific">Variovorax boronicumulans</name>
    <dbReference type="NCBI Taxonomy" id="436515"/>
    <lineage>
        <taxon>Bacteria</taxon>
        <taxon>Pseudomonadati</taxon>
        <taxon>Pseudomonadota</taxon>
        <taxon>Betaproteobacteria</taxon>
        <taxon>Burkholderiales</taxon>
        <taxon>Comamonadaceae</taxon>
        <taxon>Variovorax</taxon>
    </lineage>
</organism>
<dbReference type="Pfam" id="PF04773">
    <property type="entry name" value="FecR"/>
    <property type="match status" value="1"/>
</dbReference>
<feature type="domain" description="FecR N-terminal" evidence="3">
    <location>
        <begin position="11"/>
        <end position="52"/>
    </location>
</feature>
<keyword evidence="1" id="KW-1133">Transmembrane helix</keyword>
<dbReference type="RefSeq" id="WP_095747036.1">
    <property type="nucleotide sequence ID" value="NZ_CP023284.1"/>
</dbReference>
<dbReference type="Pfam" id="PF16220">
    <property type="entry name" value="DUF4880"/>
    <property type="match status" value="1"/>
</dbReference>
<protein>
    <submittedName>
        <fullName evidence="4">Iron dicitrate transport regulator FecR</fullName>
    </submittedName>
</protein>
<evidence type="ECO:0000259" key="2">
    <source>
        <dbReference type="Pfam" id="PF04773"/>
    </source>
</evidence>
<evidence type="ECO:0000313" key="5">
    <source>
        <dbReference type="Proteomes" id="UP000217154"/>
    </source>
</evidence>
<reference evidence="4 5" key="1">
    <citation type="submission" date="2017-09" db="EMBL/GenBank/DDBJ databases">
        <title>The diverse metabolic capabilities of V. boronicumulans make it an excellent choice for continued studies on novel biodegradation.</title>
        <authorList>
            <person name="Sun S."/>
        </authorList>
    </citation>
    <scope>NUCLEOTIDE SEQUENCE [LARGE SCALE GENOMIC DNA]</scope>
    <source>
        <strain evidence="4 5">J1</strain>
    </source>
</reference>
<feature type="transmembrane region" description="Helical" evidence="1">
    <location>
        <begin position="75"/>
        <end position="94"/>
    </location>
</feature>
<keyword evidence="1" id="KW-0472">Membrane</keyword>
<dbReference type="EMBL" id="CP023284">
    <property type="protein sequence ID" value="ATA57012.1"/>
    <property type="molecule type" value="Genomic_DNA"/>
</dbReference>
<dbReference type="Proteomes" id="UP000217154">
    <property type="component" value="Chromosome"/>
</dbReference>
<feature type="domain" description="FecR protein" evidence="2">
    <location>
        <begin position="101"/>
        <end position="191"/>
    </location>
</feature>
<sequence>MPDAAAERLREEAALWAVTLADDSVDDATRAACAAWCALDERHARLLAEMRRMWESVTPDTPAPQPARRGLSRQALGALVLLPCLLVAGAAMPWQAWLADERTGAGEIRHLTLEDGSRVALNSDSAIDIDFSGSVRRVQLLRGEVFVEVAHGDKPFAVVDRDGSAQALGTRYAVRREASDTLVTVTESRVRVQPLEGGDDRWVDVQAGQQVRFDRRGVTTDTVPAAPGGLAWPQGRLVFDDAPVAEVLRQLGQHRPGLLLADDEALGALRFTGVLPIQQSDAALALLASALPTLRVSTLSPWLVRVTTTAPP</sequence>
<evidence type="ECO:0000256" key="1">
    <source>
        <dbReference type="SAM" id="Phobius"/>
    </source>
</evidence>
<gene>
    <name evidence="4" type="ORF">CKY39_30165</name>
</gene>
<dbReference type="InterPro" id="IPR012373">
    <property type="entry name" value="Ferrdict_sens_TM"/>
</dbReference>
<dbReference type="InterPro" id="IPR006860">
    <property type="entry name" value="FecR"/>
</dbReference>
<name>A0A250DRZ2_9BURK</name>
<evidence type="ECO:0000259" key="3">
    <source>
        <dbReference type="Pfam" id="PF16220"/>
    </source>
</evidence>
<keyword evidence="1" id="KW-0812">Transmembrane</keyword>